<dbReference type="InterPro" id="IPR037272">
    <property type="entry name" value="SNS_sf"/>
</dbReference>
<keyword evidence="4 10" id="KW-0812">Transmembrane</keyword>
<dbReference type="PROSITE" id="PS50267">
    <property type="entry name" value="NA_NEUROTRAN_SYMP_3"/>
    <property type="match status" value="1"/>
</dbReference>
<feature type="binding site" evidence="8">
    <location>
        <position position="145"/>
    </location>
    <ligand>
        <name>Na(+)</name>
        <dbReference type="ChEBI" id="CHEBI:29101"/>
        <label>1</label>
    </ligand>
</feature>
<evidence type="ECO:0000313" key="13">
    <source>
        <dbReference type="Proteomes" id="UP000515160"/>
    </source>
</evidence>
<feature type="transmembrane region" description="Helical" evidence="12">
    <location>
        <begin position="348"/>
        <end position="368"/>
    </location>
</feature>
<sequence length="585" mass="64795">MDKKLKTKSKTKSLKPNKESSTKLDVDLWEQNEDRFTICEFIPDRQANKSQQNIKAAATSGTVVCPGNAEALSLTASGSGKDAPVPQLSTTPTAISIAGCASGTALVTLDPDAATIEATEPERGNWTGRFDFLLSLLGYSVGLGNVWRFPYLCYNNGGGAFLIPFTIMLIIAGLPLMFMELSFGQYAALGPVAIYRRFCPLFRGLGTGMVIVSAIVMLYYNLIIAWTIFYMFASFRTQLPWQNCEPEWSTVHCFSYVMADQCEAANGTYYLRKCYNSTAAEEHNITEKALHALKRPPAEEYFNNFVLGLSSGIEETGNIKFSLAACLLIAWVIVFLCLCKGVQSSGKVVYFTALFPYLVLVILFFRGVTLPGANTGILFYLTPDWKQLANAQVWGDAAVQIFFALSPAWGGLITLSSYNKFSNNCYKDSLIVAFCNIATSFFAGLVIFSIIGFLAHELDVEVKKVVDQGAGLAFIVYPEVVTRLPISPVWSVLFFVMLLTLGLDSQFALMETVTTAILDKFPNLRQYKTWVVLFVGIFGYVGGLGFTTNVSRDSVHRENNTLFILNKCINILLKCFKNYAKWYIR</sequence>
<feature type="binding site" evidence="8">
    <location>
        <position position="436"/>
    </location>
    <ligand>
        <name>Na(+)</name>
        <dbReference type="ChEBI" id="CHEBI:29101"/>
        <label>1</label>
    </ligand>
</feature>
<dbReference type="Proteomes" id="UP000515160">
    <property type="component" value="Chromosome 3"/>
</dbReference>
<dbReference type="PROSITE" id="PS00610">
    <property type="entry name" value="NA_NEUROTRAN_SYMP_1"/>
    <property type="match status" value="1"/>
</dbReference>
<evidence type="ECO:0000256" key="4">
    <source>
        <dbReference type="ARBA" id="ARBA00022692"/>
    </source>
</evidence>
<keyword evidence="13" id="KW-1185">Reference proteome</keyword>
<feature type="compositionally biased region" description="Basic residues" evidence="11">
    <location>
        <begin position="1"/>
        <end position="15"/>
    </location>
</feature>
<keyword evidence="5 10" id="KW-0769">Symport</keyword>
<keyword evidence="8" id="KW-0479">Metal-binding</keyword>
<keyword evidence="7 12" id="KW-0472">Membrane</keyword>
<dbReference type="PANTHER" id="PTHR11616">
    <property type="entry name" value="SODIUM/CHLORIDE DEPENDENT TRANSPORTER"/>
    <property type="match status" value="1"/>
</dbReference>
<evidence type="ECO:0000256" key="12">
    <source>
        <dbReference type="SAM" id="Phobius"/>
    </source>
</evidence>
<dbReference type="GO" id="GO:0046872">
    <property type="term" value="F:metal ion binding"/>
    <property type="evidence" value="ECO:0007669"/>
    <property type="project" value="UniProtKB-KW"/>
</dbReference>
<evidence type="ECO:0000256" key="6">
    <source>
        <dbReference type="ARBA" id="ARBA00022989"/>
    </source>
</evidence>
<feature type="transmembrane region" description="Helical" evidence="12">
    <location>
        <begin position="204"/>
        <end position="233"/>
    </location>
</feature>
<dbReference type="Pfam" id="PF00209">
    <property type="entry name" value="SNF"/>
    <property type="match status" value="1"/>
</dbReference>
<organism evidence="13 14">
    <name type="scientific">Drosophila albomicans</name>
    <name type="common">Fruit fly</name>
    <dbReference type="NCBI Taxonomy" id="7291"/>
    <lineage>
        <taxon>Eukaryota</taxon>
        <taxon>Metazoa</taxon>
        <taxon>Ecdysozoa</taxon>
        <taxon>Arthropoda</taxon>
        <taxon>Hexapoda</taxon>
        <taxon>Insecta</taxon>
        <taxon>Pterygota</taxon>
        <taxon>Neoptera</taxon>
        <taxon>Endopterygota</taxon>
        <taxon>Diptera</taxon>
        <taxon>Brachycera</taxon>
        <taxon>Muscomorpha</taxon>
        <taxon>Ephydroidea</taxon>
        <taxon>Drosophilidae</taxon>
        <taxon>Drosophila</taxon>
    </lineage>
</organism>
<dbReference type="InterPro" id="IPR000175">
    <property type="entry name" value="Na/ntran_symport"/>
</dbReference>
<dbReference type="GO" id="GO:0005886">
    <property type="term" value="C:plasma membrane"/>
    <property type="evidence" value="ECO:0007669"/>
    <property type="project" value="TreeGrafter"/>
</dbReference>
<dbReference type="CTD" id="37772"/>
<feature type="binding site" evidence="8">
    <location>
        <position position="141"/>
    </location>
    <ligand>
        <name>Na(+)</name>
        <dbReference type="ChEBI" id="CHEBI:29101"/>
        <label>1</label>
    </ligand>
</feature>
<dbReference type="OrthoDB" id="6581954at2759"/>
<accession>A0A9C6WFW5</accession>
<evidence type="ECO:0000256" key="5">
    <source>
        <dbReference type="ARBA" id="ARBA00022847"/>
    </source>
</evidence>
<feature type="disulfide bond" evidence="9">
    <location>
        <begin position="244"/>
        <end position="253"/>
    </location>
</feature>
<dbReference type="SUPFAM" id="SSF161070">
    <property type="entry name" value="SNF-like"/>
    <property type="match status" value="1"/>
</dbReference>
<evidence type="ECO:0000256" key="10">
    <source>
        <dbReference type="RuleBase" id="RU003732"/>
    </source>
</evidence>
<evidence type="ECO:0000256" key="8">
    <source>
        <dbReference type="PIRSR" id="PIRSR600175-1"/>
    </source>
</evidence>
<evidence type="ECO:0000256" key="3">
    <source>
        <dbReference type="ARBA" id="ARBA00022448"/>
    </source>
</evidence>
<protein>
    <recommendedName>
        <fullName evidence="10">Transporter</fullName>
    </recommendedName>
</protein>
<evidence type="ECO:0000256" key="11">
    <source>
        <dbReference type="SAM" id="MobiDB-lite"/>
    </source>
</evidence>
<evidence type="ECO:0000256" key="1">
    <source>
        <dbReference type="ARBA" id="ARBA00004141"/>
    </source>
</evidence>
<feature type="transmembrane region" description="Helical" evidence="12">
    <location>
        <begin position="430"/>
        <end position="455"/>
    </location>
</feature>
<feature type="binding site" evidence="8">
    <location>
        <position position="501"/>
    </location>
    <ligand>
        <name>Na(+)</name>
        <dbReference type="ChEBI" id="CHEBI:29101"/>
        <label>1</label>
    </ligand>
</feature>
<dbReference type="PANTHER" id="PTHR11616:SF313">
    <property type="entry name" value="TRANSPORTER"/>
    <property type="match status" value="1"/>
</dbReference>
<dbReference type="AlphaFoldDB" id="A0A9C6WFW5"/>
<feature type="binding site" evidence="8">
    <location>
        <position position="505"/>
    </location>
    <ligand>
        <name>Na(+)</name>
        <dbReference type="ChEBI" id="CHEBI:29101"/>
        <label>1</label>
    </ligand>
</feature>
<evidence type="ECO:0000256" key="7">
    <source>
        <dbReference type="ARBA" id="ARBA00023136"/>
    </source>
</evidence>
<keyword evidence="3 10" id="KW-0813">Transport</keyword>
<dbReference type="PRINTS" id="PR00176">
    <property type="entry name" value="NANEUSMPORT"/>
</dbReference>
<feature type="binding site" evidence="8">
    <location>
        <position position="138"/>
    </location>
    <ligand>
        <name>Na(+)</name>
        <dbReference type="ChEBI" id="CHEBI:29101"/>
        <label>1</label>
    </ligand>
</feature>
<keyword evidence="8" id="KW-0915">Sodium</keyword>
<comment type="subcellular location">
    <subcellularLocation>
        <location evidence="1">Membrane</location>
        <topology evidence="1">Multi-pass membrane protein</topology>
    </subcellularLocation>
</comment>
<evidence type="ECO:0000313" key="14">
    <source>
        <dbReference type="RefSeq" id="XP_051861284.1"/>
    </source>
</evidence>
<feature type="transmembrane region" description="Helical" evidence="12">
    <location>
        <begin position="132"/>
        <end position="149"/>
    </location>
</feature>
<comment type="similarity">
    <text evidence="2 10">Belongs to the sodium:neurotransmitter symporter (SNF) (TC 2.A.22) family.</text>
</comment>
<evidence type="ECO:0000256" key="2">
    <source>
        <dbReference type="ARBA" id="ARBA00006459"/>
    </source>
</evidence>
<dbReference type="RefSeq" id="XP_051861284.1">
    <property type="nucleotide sequence ID" value="XM_052005324.1"/>
</dbReference>
<feature type="binding site" evidence="8">
    <location>
        <position position="504"/>
    </location>
    <ligand>
        <name>Na(+)</name>
        <dbReference type="ChEBI" id="CHEBI:29101"/>
        <label>1</label>
    </ligand>
</feature>
<feature type="transmembrane region" description="Helical" evidence="12">
    <location>
        <begin position="161"/>
        <end position="183"/>
    </location>
</feature>
<reference evidence="14" key="1">
    <citation type="submission" date="2025-08" db="UniProtKB">
        <authorList>
            <consortium name="RefSeq"/>
        </authorList>
    </citation>
    <scope>IDENTIFICATION</scope>
    <source>
        <strain evidence="14">15112-1751.03</strain>
        <tissue evidence="14">Whole Adult</tissue>
    </source>
</reference>
<evidence type="ECO:0000256" key="9">
    <source>
        <dbReference type="PIRSR" id="PIRSR600175-2"/>
    </source>
</evidence>
<feature type="transmembrane region" description="Helical" evidence="12">
    <location>
        <begin position="489"/>
        <end position="509"/>
    </location>
</feature>
<feature type="transmembrane region" description="Helical" evidence="12">
    <location>
        <begin position="319"/>
        <end position="339"/>
    </location>
</feature>
<gene>
    <name evidence="14" type="primary">LOC117567627</name>
</gene>
<feature type="transmembrane region" description="Helical" evidence="12">
    <location>
        <begin position="397"/>
        <end position="418"/>
    </location>
</feature>
<dbReference type="GeneID" id="117567627"/>
<keyword evidence="9" id="KW-1015">Disulfide bond</keyword>
<feature type="region of interest" description="Disordered" evidence="11">
    <location>
        <begin position="1"/>
        <end position="22"/>
    </location>
</feature>
<dbReference type="GO" id="GO:0015375">
    <property type="term" value="F:glycine:sodium symporter activity"/>
    <property type="evidence" value="ECO:0007669"/>
    <property type="project" value="TreeGrafter"/>
</dbReference>
<feature type="transmembrane region" description="Helical" evidence="12">
    <location>
        <begin position="530"/>
        <end position="550"/>
    </location>
</feature>
<proteinExistence type="inferred from homology"/>
<keyword evidence="6 12" id="KW-1133">Transmembrane helix</keyword>
<name>A0A9C6WFW5_DROAB</name>